<gene>
    <name evidence="1" type="ORF">B9G98_03266</name>
</gene>
<dbReference type="Proteomes" id="UP000238350">
    <property type="component" value="Unassembled WGS sequence"/>
</dbReference>
<dbReference type="GeneID" id="36517014"/>
<dbReference type="AlphaFoldDB" id="A0A2T0FKX9"/>
<sequence length="369" mass="40976">MAHDLEADLEWFYRHSDPLFLERNLESALSSERRLLGTTASTLARTVHSGKGRVVDPGEKVPSFKAISELCQPSKKPKIASADGLQGELWHKSAKKAEKKYTPSPSRPIVDPKYRNFQRLCVVGTSVGKFVSRVEGLLVLSIQTGHRIVELNITTGRPVHFRTTLENKSFTNSLILLKGNQVSVTTKTLSEKFPEPRSGVPQVNAHLYLRSVTSTSEYTGEILVQNNSHLLSPLDSADSPIELAMSFSIVNLSSVSPTSLTYSFGERILGPYKELQCPFTGRKFSSLGKLLSFHARYHPSLVFRPHQSPNCELTITITPHADNVKHSEKMAFLEDSAVAGLDEFYYVSPFYGAQSAAIEELTPKECFFS</sequence>
<protein>
    <submittedName>
        <fullName evidence="1">Uncharacterized protein</fullName>
    </submittedName>
</protein>
<organism evidence="1 2">
    <name type="scientific">Wickerhamiella sorbophila</name>
    <dbReference type="NCBI Taxonomy" id="45607"/>
    <lineage>
        <taxon>Eukaryota</taxon>
        <taxon>Fungi</taxon>
        <taxon>Dikarya</taxon>
        <taxon>Ascomycota</taxon>
        <taxon>Saccharomycotina</taxon>
        <taxon>Dipodascomycetes</taxon>
        <taxon>Dipodascales</taxon>
        <taxon>Trichomonascaceae</taxon>
        <taxon>Wickerhamiella</taxon>
    </lineage>
</organism>
<evidence type="ECO:0000313" key="2">
    <source>
        <dbReference type="Proteomes" id="UP000238350"/>
    </source>
</evidence>
<evidence type="ECO:0000313" key="1">
    <source>
        <dbReference type="EMBL" id="PRT55646.1"/>
    </source>
</evidence>
<dbReference type="EMBL" id="NDIQ01000022">
    <property type="protein sequence ID" value="PRT55646.1"/>
    <property type="molecule type" value="Genomic_DNA"/>
</dbReference>
<comment type="caution">
    <text evidence="1">The sequence shown here is derived from an EMBL/GenBank/DDBJ whole genome shotgun (WGS) entry which is preliminary data.</text>
</comment>
<name>A0A2T0FKX9_9ASCO</name>
<proteinExistence type="predicted"/>
<accession>A0A2T0FKX9</accession>
<dbReference type="RefSeq" id="XP_024665591.1">
    <property type="nucleotide sequence ID" value="XM_024809823.1"/>
</dbReference>
<reference evidence="1 2" key="1">
    <citation type="submission" date="2017-04" db="EMBL/GenBank/DDBJ databases">
        <title>Genome sequencing of [Candida] sorbophila.</title>
        <authorList>
            <person name="Ahn J.O."/>
        </authorList>
    </citation>
    <scope>NUCLEOTIDE SEQUENCE [LARGE SCALE GENOMIC DNA]</scope>
    <source>
        <strain evidence="1 2">DS02</strain>
    </source>
</reference>
<keyword evidence="2" id="KW-1185">Reference proteome</keyword>